<organism evidence="1 2">
    <name type="scientific">Rotaria magnacalcarata</name>
    <dbReference type="NCBI Taxonomy" id="392030"/>
    <lineage>
        <taxon>Eukaryota</taxon>
        <taxon>Metazoa</taxon>
        <taxon>Spiralia</taxon>
        <taxon>Gnathifera</taxon>
        <taxon>Rotifera</taxon>
        <taxon>Eurotatoria</taxon>
        <taxon>Bdelloidea</taxon>
        <taxon>Philodinida</taxon>
        <taxon>Philodinidae</taxon>
        <taxon>Rotaria</taxon>
    </lineage>
</organism>
<gene>
    <name evidence="1" type="ORF">KQP761_LOCUS38188</name>
</gene>
<dbReference type="Proteomes" id="UP000663834">
    <property type="component" value="Unassembled WGS sequence"/>
</dbReference>
<dbReference type="AlphaFoldDB" id="A0A816H8N3"/>
<evidence type="ECO:0000313" key="1">
    <source>
        <dbReference type="EMBL" id="CAF1685063.1"/>
    </source>
</evidence>
<sequence length="125" mass="14261">MPFNGSKYALFMRKNTVFFNACLTGFRAVGFMNERREDTALTISPIDTKASANVDQYNEIKVLDDLLQHADLSVFNECSDDCENLITCGIMELDEYNDQDCDDCLPKESLTKITEAMDIIRNFIH</sequence>
<comment type="caution">
    <text evidence="1">The sequence shown here is derived from an EMBL/GenBank/DDBJ whole genome shotgun (WGS) entry which is preliminary data.</text>
</comment>
<reference evidence="1" key="1">
    <citation type="submission" date="2021-02" db="EMBL/GenBank/DDBJ databases">
        <authorList>
            <person name="Nowell W R."/>
        </authorList>
    </citation>
    <scope>NUCLEOTIDE SEQUENCE</scope>
</reference>
<evidence type="ECO:0000313" key="2">
    <source>
        <dbReference type="Proteomes" id="UP000663834"/>
    </source>
</evidence>
<accession>A0A816H8N3</accession>
<protein>
    <submittedName>
        <fullName evidence="1">Uncharacterized protein</fullName>
    </submittedName>
</protein>
<proteinExistence type="predicted"/>
<name>A0A816H8N3_9BILA</name>
<dbReference type="EMBL" id="CAJNOW010021682">
    <property type="protein sequence ID" value="CAF1685063.1"/>
    <property type="molecule type" value="Genomic_DNA"/>
</dbReference>